<protein>
    <recommendedName>
        <fullName evidence="13">Inosine triphosphate pyrophosphatase</fullName>
        <shortName evidence="13">ITPase</shortName>
        <shortName evidence="13">Inosine triphosphatase</shortName>
        <ecNumber evidence="13">3.6.1.66</ecNumber>
    </recommendedName>
    <alternativeName>
        <fullName evidence="13">Non-canonical purine NTP pyrophosphatase</fullName>
    </alternativeName>
    <alternativeName>
        <fullName evidence="13">Non-standard purine NTP pyrophosphatase</fullName>
    </alternativeName>
    <alternativeName>
        <fullName evidence="13">Nucleoside-triphosphate diphosphatase</fullName>
    </alternativeName>
    <alternativeName>
        <fullName evidence="13">Nucleoside-triphosphate pyrophosphatase</fullName>
        <shortName evidence="13">NTPase</shortName>
    </alternativeName>
    <alternativeName>
        <fullName evidence="13">XTP/dITP diphosphatase</fullName>
    </alternativeName>
</protein>
<keyword evidence="3 13" id="KW-0963">Cytoplasm</keyword>
<dbReference type="GO" id="GO:0035870">
    <property type="term" value="F:dITP diphosphatase activity"/>
    <property type="evidence" value="ECO:0007669"/>
    <property type="project" value="UniProtKB-UniRule"/>
</dbReference>
<gene>
    <name evidence="16" type="ORF">AB1Y20_000630</name>
</gene>
<evidence type="ECO:0000256" key="14">
    <source>
        <dbReference type="RuleBase" id="RU003781"/>
    </source>
</evidence>
<evidence type="ECO:0000256" key="9">
    <source>
        <dbReference type="ARBA" id="ARBA00054940"/>
    </source>
</evidence>
<evidence type="ECO:0000256" key="1">
    <source>
        <dbReference type="ARBA" id="ARBA00004496"/>
    </source>
</evidence>
<dbReference type="InterPro" id="IPR027502">
    <property type="entry name" value="ITPase"/>
</dbReference>
<evidence type="ECO:0000256" key="12">
    <source>
        <dbReference type="ARBA" id="ARBA00093271"/>
    </source>
</evidence>
<evidence type="ECO:0000256" key="11">
    <source>
        <dbReference type="ARBA" id="ARBA00093255"/>
    </source>
</evidence>
<accession>A0AB34K9L4</accession>
<comment type="caution">
    <text evidence="16">The sequence shown here is derived from an EMBL/GenBank/DDBJ whole genome shotgun (WGS) entry which is preliminary data.</text>
</comment>
<dbReference type="EMBL" id="JBGBPQ010000001">
    <property type="protein sequence ID" value="KAL1529691.1"/>
    <property type="molecule type" value="Genomic_DNA"/>
</dbReference>
<feature type="binding site" evidence="13">
    <location>
        <position position="78"/>
    </location>
    <ligand>
        <name>Mg(2+)</name>
        <dbReference type="ChEBI" id="CHEBI:18420"/>
    </ligand>
</feature>
<dbReference type="FunFam" id="3.90.950.10:FF:000003">
    <property type="entry name" value="Inosine triphosphate pyrophosphatase"/>
    <property type="match status" value="1"/>
</dbReference>
<comment type="catalytic activity">
    <reaction evidence="13">
        <text>XTP + H2O = XMP + diphosphate + H(+)</text>
        <dbReference type="Rhea" id="RHEA:28610"/>
        <dbReference type="ChEBI" id="CHEBI:15377"/>
        <dbReference type="ChEBI" id="CHEBI:15378"/>
        <dbReference type="ChEBI" id="CHEBI:33019"/>
        <dbReference type="ChEBI" id="CHEBI:57464"/>
        <dbReference type="ChEBI" id="CHEBI:61314"/>
        <dbReference type="EC" id="3.6.1.66"/>
    </reaction>
</comment>
<evidence type="ECO:0000256" key="4">
    <source>
        <dbReference type="ARBA" id="ARBA00022723"/>
    </source>
</evidence>
<organism evidence="16 17">
    <name type="scientific">Prymnesium parvum</name>
    <name type="common">Toxic golden alga</name>
    <dbReference type="NCBI Taxonomy" id="97485"/>
    <lineage>
        <taxon>Eukaryota</taxon>
        <taxon>Haptista</taxon>
        <taxon>Haptophyta</taxon>
        <taxon>Prymnesiophyceae</taxon>
        <taxon>Prymnesiales</taxon>
        <taxon>Prymnesiaceae</taxon>
        <taxon>Prymnesium</taxon>
    </lineage>
</organism>
<comment type="catalytic activity">
    <reaction evidence="11">
        <text>dITP + H2O = dIMP + diphosphate + H(+)</text>
        <dbReference type="Rhea" id="RHEA:28342"/>
        <dbReference type="ChEBI" id="CHEBI:15377"/>
        <dbReference type="ChEBI" id="CHEBI:15378"/>
        <dbReference type="ChEBI" id="CHEBI:33019"/>
        <dbReference type="ChEBI" id="CHEBI:61194"/>
        <dbReference type="ChEBI" id="CHEBI:61382"/>
        <dbReference type="EC" id="3.6.1.66"/>
    </reaction>
    <physiologicalReaction direction="left-to-right" evidence="11">
        <dbReference type="Rhea" id="RHEA:28343"/>
    </physiologicalReaction>
</comment>
<keyword evidence="8 13" id="KW-0546">Nucleotide metabolism</keyword>
<dbReference type="EC" id="3.6.1.66" evidence="13"/>
<dbReference type="Pfam" id="PF01725">
    <property type="entry name" value="Ham1p_like"/>
    <property type="match status" value="1"/>
</dbReference>
<reference evidence="16 17" key="1">
    <citation type="journal article" date="2024" name="Science">
        <title>Giant polyketide synthase enzymes in the biosynthesis of giant marine polyether toxins.</title>
        <authorList>
            <person name="Fallon T.R."/>
            <person name="Shende V.V."/>
            <person name="Wierzbicki I.H."/>
            <person name="Pendleton A.L."/>
            <person name="Watervoot N.F."/>
            <person name="Auber R.P."/>
            <person name="Gonzalez D.J."/>
            <person name="Wisecaver J.H."/>
            <person name="Moore B.S."/>
        </authorList>
    </citation>
    <scope>NUCLEOTIDE SEQUENCE [LARGE SCALE GENOMIC DNA]</scope>
    <source>
        <strain evidence="16 17">12B1</strain>
    </source>
</reference>
<dbReference type="InterPro" id="IPR002637">
    <property type="entry name" value="RdgB/HAM1"/>
</dbReference>
<evidence type="ECO:0000256" key="8">
    <source>
        <dbReference type="ARBA" id="ARBA00023080"/>
    </source>
</evidence>
<evidence type="ECO:0000256" key="13">
    <source>
        <dbReference type="HAMAP-Rule" id="MF_03148"/>
    </source>
</evidence>
<feature type="binding site" evidence="13">
    <location>
        <position position="205"/>
    </location>
    <ligand>
        <name>ITP</name>
        <dbReference type="ChEBI" id="CHEBI:61402"/>
    </ligand>
</feature>
<feature type="binding site" evidence="13">
    <location>
        <position position="106"/>
    </location>
    <ligand>
        <name>Mg(2+)</name>
        <dbReference type="ChEBI" id="CHEBI:18420"/>
    </ligand>
</feature>
<keyword evidence="17" id="KW-1185">Reference proteome</keyword>
<dbReference type="PANTHER" id="PTHR11067:SF9">
    <property type="entry name" value="INOSINE TRIPHOSPHATE PYROPHOSPHATASE"/>
    <property type="match status" value="1"/>
</dbReference>
<dbReference type="Gene3D" id="3.90.950.10">
    <property type="match status" value="1"/>
</dbReference>
<keyword evidence="4 13" id="KW-0479">Metal-binding</keyword>
<evidence type="ECO:0000256" key="5">
    <source>
        <dbReference type="ARBA" id="ARBA00022741"/>
    </source>
</evidence>
<feature type="binding site" evidence="13">
    <location>
        <position position="90"/>
    </location>
    <ligand>
        <name>ITP</name>
        <dbReference type="ChEBI" id="CHEBI:61402"/>
    </ligand>
</feature>
<comment type="cofactor">
    <cofactor evidence="13">
        <name>Mg(2+)</name>
        <dbReference type="ChEBI" id="CHEBI:18420"/>
    </cofactor>
    <cofactor evidence="13">
        <name>Mn(2+)</name>
        <dbReference type="ChEBI" id="CHEBI:29035"/>
    </cofactor>
    <text evidence="13">Binds 1 divalent metal cation per subunit; can use either Mg(2+) or Mn(2+).</text>
</comment>
<name>A0AB34K9L4_PRYPA</name>
<evidence type="ECO:0000313" key="16">
    <source>
        <dbReference type="EMBL" id="KAL1529691.1"/>
    </source>
</evidence>
<feature type="binding site" evidence="13">
    <location>
        <begin position="210"/>
        <end position="211"/>
    </location>
    <ligand>
        <name>ITP</name>
        <dbReference type="ChEBI" id="CHEBI:61402"/>
    </ligand>
</feature>
<evidence type="ECO:0000313" key="17">
    <source>
        <dbReference type="Proteomes" id="UP001515480"/>
    </source>
</evidence>
<keyword evidence="5 13" id="KW-0547">Nucleotide-binding</keyword>
<evidence type="ECO:0000256" key="6">
    <source>
        <dbReference type="ARBA" id="ARBA00022801"/>
    </source>
</evidence>
<dbReference type="GO" id="GO:0046872">
    <property type="term" value="F:metal ion binding"/>
    <property type="evidence" value="ECO:0007669"/>
    <property type="project" value="UniProtKB-KW"/>
</dbReference>
<feature type="chain" id="PRO_5044339104" description="Inosine triphosphate pyrophosphatase" evidence="15">
    <location>
        <begin position="33"/>
        <end position="239"/>
    </location>
</feature>
<dbReference type="GO" id="GO:0036222">
    <property type="term" value="F:XTP diphosphatase activity"/>
    <property type="evidence" value="ECO:0007669"/>
    <property type="project" value="UniProtKB-UniRule"/>
</dbReference>
<dbReference type="GO" id="GO:0000166">
    <property type="term" value="F:nucleotide binding"/>
    <property type="evidence" value="ECO:0007669"/>
    <property type="project" value="UniProtKB-KW"/>
</dbReference>
<dbReference type="Proteomes" id="UP001515480">
    <property type="component" value="Unassembled WGS sequence"/>
</dbReference>
<keyword evidence="15" id="KW-0732">Signal</keyword>
<dbReference type="GO" id="GO:0036220">
    <property type="term" value="F:ITP diphosphatase activity"/>
    <property type="evidence" value="ECO:0007669"/>
    <property type="project" value="UniProtKB-UniRule"/>
</dbReference>
<evidence type="ECO:0000256" key="3">
    <source>
        <dbReference type="ARBA" id="ARBA00022490"/>
    </source>
</evidence>
<dbReference type="CDD" id="cd00515">
    <property type="entry name" value="HAM1"/>
    <property type="match status" value="1"/>
</dbReference>
<feature type="binding site" evidence="13">
    <location>
        <begin position="106"/>
        <end position="107"/>
    </location>
    <ligand>
        <name>ITP</name>
        <dbReference type="ChEBI" id="CHEBI:61402"/>
    </ligand>
</feature>
<dbReference type="SUPFAM" id="SSF52972">
    <property type="entry name" value="ITPase-like"/>
    <property type="match status" value="1"/>
</dbReference>
<feature type="binding site" evidence="13">
    <location>
        <begin position="182"/>
        <end position="185"/>
    </location>
    <ligand>
        <name>ITP</name>
        <dbReference type="ChEBI" id="CHEBI:61402"/>
    </ligand>
</feature>
<comment type="function">
    <text evidence="9">Pyrophosphatase that hydrolyzes the non-canonical purine nucleotides inosine triphosphate (ITP), deoxyinosine triphosphate (dITP) as well as 2'-deoxy-N-6-hydroxylaminopurine triphosphate (dHAPTP) and xanthosine 5'-triphosphate (XTP) to their respective monophosphate derivatives. The enzyme does not distinguish between the deoxy- and ribose forms. Probably excludes non-canonical purines from RNA and DNA precursor pools, thus preventing their incorporation into RNA and DNA and avoiding chromosomal lesions.</text>
</comment>
<comment type="function">
    <text evidence="13">Pyrophosphatase that hydrolyzes non-canonical purine nucleotides such as inosine triphosphate (ITP), deoxyinosine triphosphate (dITP) or xanthosine 5'-triphosphate (XTP) to their respective monophosphate derivatives. The enzyme does not distinguish between the deoxy- and ribose forms. Probably excludes non-canonical purines from RNA and DNA precursor pools, thus preventing their incorporation into RNA and DNA and avoiding chromosomal lesions.</text>
</comment>
<dbReference type="InterPro" id="IPR029001">
    <property type="entry name" value="ITPase-like_fam"/>
</dbReference>
<comment type="catalytic activity">
    <reaction evidence="10">
        <text>ITP + H2O = IMP + diphosphate + H(+)</text>
        <dbReference type="Rhea" id="RHEA:29399"/>
        <dbReference type="ChEBI" id="CHEBI:15377"/>
        <dbReference type="ChEBI" id="CHEBI:15378"/>
        <dbReference type="ChEBI" id="CHEBI:33019"/>
        <dbReference type="ChEBI" id="CHEBI:58053"/>
        <dbReference type="ChEBI" id="CHEBI:61402"/>
        <dbReference type="EC" id="3.6.1.66"/>
    </reaction>
    <physiologicalReaction direction="left-to-right" evidence="10">
        <dbReference type="Rhea" id="RHEA:29400"/>
    </physiologicalReaction>
</comment>
<comment type="catalytic activity">
    <reaction evidence="12">
        <text>N(6)-hydroxy-dATP + H2O = N(6)-hydroxy-dAMP + diphosphate + H(+)</text>
        <dbReference type="Rhea" id="RHEA:83971"/>
        <dbReference type="ChEBI" id="CHEBI:15377"/>
        <dbReference type="ChEBI" id="CHEBI:15378"/>
        <dbReference type="ChEBI" id="CHEBI:33019"/>
        <dbReference type="ChEBI" id="CHEBI:233529"/>
        <dbReference type="ChEBI" id="CHEBI:233530"/>
    </reaction>
    <physiologicalReaction direction="left-to-right" evidence="12">
        <dbReference type="Rhea" id="RHEA:83972"/>
    </physiologicalReaction>
</comment>
<evidence type="ECO:0000256" key="15">
    <source>
        <dbReference type="SAM" id="SignalP"/>
    </source>
</evidence>
<sequence>MYSSWRSGRFRSAGGCTTRRLLFPLLVAPARGLGTMSAKQPVVTFVTGNAKKLEEVRAILGSQALPVEIVSQKVDLPELQGEPEDISREKCKLAAAEVGGPVMVEDTSLCFNALGGLPGPYIKWFLEKTGHEGLNNLLAAYADKSAYAQCVFGFCAGPGHPPITFDGRTAGQIVPARGPTDFGWDPVFQPDGYSETYAEMDKAEKNKISHRYRALAQLKEYLMQNGADLPMPAKLSKTK</sequence>
<dbReference type="PANTHER" id="PTHR11067">
    <property type="entry name" value="INOSINE TRIPHOSPHATE PYROPHOSPHATASE/HAM1 PROTEIN"/>
    <property type="match status" value="1"/>
</dbReference>
<feature type="signal peptide" evidence="15">
    <location>
        <begin position="1"/>
        <end position="32"/>
    </location>
</feature>
<dbReference type="AlphaFoldDB" id="A0AB34K9L4"/>
<comment type="subcellular location">
    <subcellularLocation>
        <location evidence="1 13">Cytoplasm</location>
    </subcellularLocation>
</comment>
<evidence type="ECO:0000256" key="2">
    <source>
        <dbReference type="ARBA" id="ARBA00008023"/>
    </source>
</evidence>
<keyword evidence="7 13" id="KW-0460">Magnesium</keyword>
<dbReference type="GO" id="GO:0009117">
    <property type="term" value="P:nucleotide metabolic process"/>
    <property type="evidence" value="ECO:0007669"/>
    <property type="project" value="UniProtKB-KW"/>
</dbReference>
<comment type="similarity">
    <text evidence="2 13 14">Belongs to the HAM1 NTPase family.</text>
</comment>
<dbReference type="GO" id="GO:0005737">
    <property type="term" value="C:cytoplasm"/>
    <property type="evidence" value="ECO:0007669"/>
    <property type="project" value="UniProtKB-SubCell"/>
</dbReference>
<dbReference type="NCBIfam" id="TIGR00042">
    <property type="entry name" value="RdgB/HAM1 family non-canonical purine NTP pyrophosphatase"/>
    <property type="match status" value="1"/>
</dbReference>
<proteinExistence type="inferred from homology"/>
<evidence type="ECO:0000256" key="10">
    <source>
        <dbReference type="ARBA" id="ARBA00093218"/>
    </source>
</evidence>
<keyword evidence="13" id="KW-0464">Manganese</keyword>
<dbReference type="HAMAP" id="MF_03148">
    <property type="entry name" value="HAM1_NTPase"/>
    <property type="match status" value="1"/>
</dbReference>
<evidence type="ECO:0000256" key="7">
    <source>
        <dbReference type="ARBA" id="ARBA00022842"/>
    </source>
</evidence>
<dbReference type="GO" id="GO:0009204">
    <property type="term" value="P:deoxyribonucleoside triphosphate catabolic process"/>
    <property type="evidence" value="ECO:0007669"/>
    <property type="project" value="UniProtKB-UniRule"/>
</dbReference>
<keyword evidence="6 13" id="KW-0378">Hydrolase</keyword>
<comment type="subunit">
    <text evidence="13">Homodimer.</text>
</comment>
<feature type="binding site" evidence="13">
    <location>
        <begin position="47"/>
        <end position="52"/>
    </location>
    <ligand>
        <name>ITP</name>
        <dbReference type="ChEBI" id="CHEBI:61402"/>
    </ligand>
</feature>